<dbReference type="InterPro" id="IPR036055">
    <property type="entry name" value="LDL_receptor-like_sf"/>
</dbReference>
<feature type="disulfide bond" evidence="3">
    <location>
        <begin position="87"/>
        <end position="102"/>
    </location>
</feature>
<keyword evidence="4" id="KW-0472">Membrane</keyword>
<name>A0AAW1BJ51_CROAD</name>
<reference evidence="4 5" key="1">
    <citation type="journal article" date="2024" name="Proc. Natl. Acad. Sci. U.S.A.">
        <title>The genetic regulatory architecture and epigenomic basis for age-related changes in rattlesnake venom.</title>
        <authorList>
            <person name="Hogan M.P."/>
            <person name="Holding M.L."/>
            <person name="Nystrom G.S."/>
            <person name="Colston T.J."/>
            <person name="Bartlett D.A."/>
            <person name="Mason A.J."/>
            <person name="Ellsworth S.A."/>
            <person name="Rautsaw R.M."/>
            <person name="Lawrence K.C."/>
            <person name="Strickland J.L."/>
            <person name="He B."/>
            <person name="Fraser P."/>
            <person name="Margres M.J."/>
            <person name="Gilbert D.M."/>
            <person name="Gibbs H.L."/>
            <person name="Parkinson C.L."/>
            <person name="Rokyta D.R."/>
        </authorList>
    </citation>
    <scope>NUCLEOTIDE SEQUENCE [LARGE SCALE GENOMIC DNA]</scope>
    <source>
        <strain evidence="4">DRR0105</strain>
    </source>
</reference>
<feature type="disulfide bond" evidence="3">
    <location>
        <begin position="68"/>
        <end position="80"/>
    </location>
</feature>
<feature type="disulfide bond" evidence="3">
    <location>
        <begin position="75"/>
        <end position="93"/>
    </location>
</feature>
<dbReference type="GO" id="GO:0006508">
    <property type="term" value="P:proteolysis"/>
    <property type="evidence" value="ECO:0007669"/>
    <property type="project" value="UniProtKB-KW"/>
</dbReference>
<evidence type="ECO:0000256" key="2">
    <source>
        <dbReference type="ARBA" id="ARBA00023180"/>
    </source>
</evidence>
<gene>
    <name evidence="4" type="ORF">NXF25_010610</name>
</gene>
<evidence type="ECO:0000313" key="4">
    <source>
        <dbReference type="EMBL" id="KAK9402254.1"/>
    </source>
</evidence>
<dbReference type="InterPro" id="IPR002172">
    <property type="entry name" value="LDrepeatLR_classA_rpt"/>
</dbReference>
<dbReference type="FunFam" id="4.10.400.10:FF:000065">
    <property type="entry name" value="Transmembrane protease serine 7"/>
    <property type="match status" value="1"/>
</dbReference>
<keyword evidence="4" id="KW-0645">Protease</keyword>
<dbReference type="SMART" id="SM00192">
    <property type="entry name" value="LDLa"/>
    <property type="match status" value="1"/>
</dbReference>
<evidence type="ECO:0000313" key="5">
    <source>
        <dbReference type="Proteomes" id="UP001474421"/>
    </source>
</evidence>
<proteinExistence type="predicted"/>
<evidence type="ECO:0000256" key="3">
    <source>
        <dbReference type="PROSITE-ProRule" id="PRU00124"/>
    </source>
</evidence>
<keyword evidence="2" id="KW-0325">Glycoprotein</keyword>
<dbReference type="PROSITE" id="PS50068">
    <property type="entry name" value="LDLRA_2"/>
    <property type="match status" value="1"/>
</dbReference>
<comment type="caution">
    <text evidence="4">The sequence shown here is derived from an EMBL/GenBank/DDBJ whole genome shotgun (WGS) entry which is preliminary data.</text>
</comment>
<dbReference type="SUPFAM" id="SSF57424">
    <property type="entry name" value="LDL receptor-like module"/>
    <property type="match status" value="1"/>
</dbReference>
<dbReference type="GO" id="GO:0008233">
    <property type="term" value="F:peptidase activity"/>
    <property type="evidence" value="ECO:0007669"/>
    <property type="project" value="UniProtKB-KW"/>
</dbReference>
<keyword evidence="4" id="KW-0812">Transmembrane</keyword>
<keyword evidence="4" id="KW-0378">Hydrolase</keyword>
<organism evidence="4 5">
    <name type="scientific">Crotalus adamanteus</name>
    <name type="common">Eastern diamondback rattlesnake</name>
    <dbReference type="NCBI Taxonomy" id="8729"/>
    <lineage>
        <taxon>Eukaryota</taxon>
        <taxon>Metazoa</taxon>
        <taxon>Chordata</taxon>
        <taxon>Craniata</taxon>
        <taxon>Vertebrata</taxon>
        <taxon>Euteleostomi</taxon>
        <taxon>Lepidosauria</taxon>
        <taxon>Squamata</taxon>
        <taxon>Bifurcata</taxon>
        <taxon>Unidentata</taxon>
        <taxon>Episquamata</taxon>
        <taxon>Toxicofera</taxon>
        <taxon>Serpentes</taxon>
        <taxon>Colubroidea</taxon>
        <taxon>Viperidae</taxon>
        <taxon>Crotalinae</taxon>
        <taxon>Crotalus</taxon>
    </lineage>
</organism>
<dbReference type="EMBL" id="JAOTOJ010000004">
    <property type="protein sequence ID" value="KAK9402254.1"/>
    <property type="molecule type" value="Genomic_DNA"/>
</dbReference>
<evidence type="ECO:0000256" key="1">
    <source>
        <dbReference type="ARBA" id="ARBA00023157"/>
    </source>
</evidence>
<accession>A0AAW1BJ51</accession>
<keyword evidence="5" id="KW-1185">Reference proteome</keyword>
<dbReference type="Gene3D" id="4.10.400.10">
    <property type="entry name" value="Low-density Lipoprotein Receptor"/>
    <property type="match status" value="1"/>
</dbReference>
<protein>
    <submittedName>
        <fullName evidence="4">Transmembrane protease serine 7</fullName>
    </submittedName>
</protein>
<dbReference type="Proteomes" id="UP001474421">
    <property type="component" value="Unassembled WGS sequence"/>
</dbReference>
<dbReference type="Pfam" id="PF00057">
    <property type="entry name" value="Ldl_recept_a"/>
    <property type="match status" value="1"/>
</dbReference>
<dbReference type="AlphaFoldDB" id="A0AAW1BJ51"/>
<dbReference type="CDD" id="cd00112">
    <property type="entry name" value="LDLa"/>
    <property type="match status" value="1"/>
</dbReference>
<dbReference type="PROSITE" id="PS01209">
    <property type="entry name" value="LDLRA_1"/>
    <property type="match status" value="1"/>
</dbReference>
<keyword evidence="1 3" id="KW-1015">Disulfide bond</keyword>
<dbReference type="InterPro" id="IPR023415">
    <property type="entry name" value="LDLR_class-A_CS"/>
</dbReference>
<sequence>MISEKSIKGCEHGWWKINELMYCGYYIDHQTIFRVANLVVNMEFQCSSKLSEQPFLVEYGSYNISQPCPFGSFECHSGLCIQQIQLCDGINDCFDESDELFCG</sequence>